<evidence type="ECO:0000313" key="3">
    <source>
        <dbReference type="Proteomes" id="UP000254633"/>
    </source>
</evidence>
<evidence type="ECO:0008006" key="4">
    <source>
        <dbReference type="Google" id="ProtNLM"/>
    </source>
</evidence>
<feature type="coiled-coil region" evidence="1">
    <location>
        <begin position="66"/>
        <end position="97"/>
    </location>
</feature>
<reference evidence="2 3" key="1">
    <citation type="submission" date="2018-06" db="EMBL/GenBank/DDBJ databases">
        <authorList>
            <consortium name="Pathogen Informatics"/>
            <person name="Doyle S."/>
        </authorList>
    </citation>
    <scope>NUCLEOTIDE SEQUENCE [LARGE SCALE GENOMIC DNA]</scope>
    <source>
        <strain evidence="2 3">NCTC10060</strain>
    </source>
</reference>
<keyword evidence="1" id="KW-0175">Coiled coil</keyword>
<proteinExistence type="predicted"/>
<gene>
    <name evidence="2" type="ORF">NCTC10060_04392</name>
</gene>
<accession>A0A379U2X7</accession>
<organism evidence="2 3">
    <name type="scientific">Salmonella diarizonae</name>
    <dbReference type="NCBI Taxonomy" id="59204"/>
    <lineage>
        <taxon>Bacteria</taxon>
        <taxon>Pseudomonadati</taxon>
        <taxon>Pseudomonadota</taxon>
        <taxon>Gammaproteobacteria</taxon>
        <taxon>Enterobacterales</taxon>
        <taxon>Enterobacteriaceae</taxon>
        <taxon>Salmonella</taxon>
    </lineage>
</organism>
<dbReference type="RefSeq" id="WP_136058458.1">
    <property type="nucleotide sequence ID" value="NZ_DACWWF010000004.1"/>
</dbReference>
<evidence type="ECO:0000256" key="1">
    <source>
        <dbReference type="SAM" id="Coils"/>
    </source>
</evidence>
<dbReference type="Proteomes" id="UP000254633">
    <property type="component" value="Unassembled WGS sequence"/>
</dbReference>
<dbReference type="AlphaFoldDB" id="A0A379U2X7"/>
<sequence>MNVKNGQILFGFPVEHLSYAPEPTKLIISPDDLAEYYHVNNDIVRARGLAARSIRRMRRKQRQLCIAQQQKLAEENKSQLKQLIIENKNERKKLLAETVKWLVEEQDIERQLYFSAMQKARQWTIEALQLWGIEADWDSAIYMRVKTMLKQFQKEPNLVLALPSQDKANAFEQNLLADCEYSQHIFQVVVDSNLESWQATLGNSLVSVLIDMHAELDDILQQLRSQPVASTVMTAEENGQD</sequence>
<dbReference type="EMBL" id="UGXH01000003">
    <property type="protein sequence ID" value="SUG57188.1"/>
    <property type="molecule type" value="Genomic_DNA"/>
</dbReference>
<name>A0A379U2X7_SALDZ</name>
<evidence type="ECO:0000313" key="2">
    <source>
        <dbReference type="EMBL" id="SUG57188.1"/>
    </source>
</evidence>
<protein>
    <recommendedName>
        <fullName evidence="4">Type III secretion system protein SsaK</fullName>
    </recommendedName>
</protein>